<feature type="compositionally biased region" description="Basic and acidic residues" evidence="11">
    <location>
        <begin position="513"/>
        <end position="537"/>
    </location>
</feature>
<dbReference type="Proteomes" id="UP000822476">
    <property type="component" value="Unassembled WGS sequence"/>
</dbReference>
<evidence type="ECO:0000256" key="9">
    <source>
        <dbReference type="ARBA" id="ARBA00023212"/>
    </source>
</evidence>
<evidence type="ECO:0000256" key="2">
    <source>
        <dbReference type="ARBA" id="ARBA00022448"/>
    </source>
</evidence>
<dbReference type="Pfam" id="PF05783">
    <property type="entry name" value="DLIC"/>
    <property type="match status" value="1"/>
</dbReference>
<evidence type="ECO:0000256" key="7">
    <source>
        <dbReference type="ARBA" id="ARBA00023017"/>
    </source>
</evidence>
<evidence type="ECO:0000256" key="4">
    <source>
        <dbReference type="ARBA" id="ARBA00022701"/>
    </source>
</evidence>
<keyword evidence="13" id="KW-1185">Reference proteome</keyword>
<organism evidence="12 13">
    <name type="scientific">Paragonimus skrjabini miyazakii</name>
    <dbReference type="NCBI Taxonomy" id="59628"/>
    <lineage>
        <taxon>Eukaryota</taxon>
        <taxon>Metazoa</taxon>
        <taxon>Spiralia</taxon>
        <taxon>Lophotrochozoa</taxon>
        <taxon>Platyhelminthes</taxon>
        <taxon>Trematoda</taxon>
        <taxon>Digenea</taxon>
        <taxon>Plagiorchiida</taxon>
        <taxon>Troglotremata</taxon>
        <taxon>Troglotrematidae</taxon>
        <taxon>Paragonimus</taxon>
    </lineage>
</organism>
<dbReference type="GO" id="GO:0005524">
    <property type="term" value="F:ATP binding"/>
    <property type="evidence" value="ECO:0007669"/>
    <property type="project" value="UniProtKB-KW"/>
</dbReference>
<evidence type="ECO:0000256" key="10">
    <source>
        <dbReference type="RuleBase" id="RU366047"/>
    </source>
</evidence>
<dbReference type="GO" id="GO:0045504">
    <property type="term" value="F:dynein heavy chain binding"/>
    <property type="evidence" value="ECO:0007669"/>
    <property type="project" value="TreeGrafter"/>
</dbReference>
<feature type="compositionally biased region" description="Basic and acidic residues" evidence="11">
    <location>
        <begin position="467"/>
        <end position="497"/>
    </location>
</feature>
<keyword evidence="6 10" id="KW-0067">ATP-binding</keyword>
<dbReference type="PANTHER" id="PTHR12688">
    <property type="entry name" value="DYNEIN LIGHT INTERMEDIATE CHAIN"/>
    <property type="match status" value="1"/>
</dbReference>
<dbReference type="InterPro" id="IPR022780">
    <property type="entry name" value="Dynein_light_int_chain"/>
</dbReference>
<evidence type="ECO:0000256" key="5">
    <source>
        <dbReference type="ARBA" id="ARBA00022741"/>
    </source>
</evidence>
<dbReference type="PANTHER" id="PTHR12688:SF0">
    <property type="entry name" value="DYNEIN LIGHT INTERMEDIATE CHAIN"/>
    <property type="match status" value="1"/>
</dbReference>
<feature type="region of interest" description="Disordered" evidence="11">
    <location>
        <begin position="312"/>
        <end position="403"/>
    </location>
</feature>
<dbReference type="AlphaFoldDB" id="A0A8S9YJ73"/>
<name>A0A8S9YJ73_9TREM</name>
<keyword evidence="3 10" id="KW-0963">Cytoplasm</keyword>
<protein>
    <recommendedName>
        <fullName evidence="10">Dynein light intermediate chain</fullName>
    </recommendedName>
</protein>
<accession>A0A8S9YJ73</accession>
<feature type="region of interest" description="Disordered" evidence="11">
    <location>
        <begin position="574"/>
        <end position="612"/>
    </location>
</feature>
<dbReference type="EMBL" id="JTDE01021650">
    <property type="protein sequence ID" value="KAF7232654.1"/>
    <property type="molecule type" value="Genomic_DNA"/>
</dbReference>
<proteinExistence type="inferred from homology"/>
<comment type="subunit">
    <text evidence="10">Homodimer. The cytoplasmic dynein 1 complex consists of two catalytic heavy chains (HCs) and a number of non-catalytic subunits presented by intermediate chains (ICs).</text>
</comment>
<dbReference type="GO" id="GO:0000226">
    <property type="term" value="P:microtubule cytoskeleton organization"/>
    <property type="evidence" value="ECO:0007669"/>
    <property type="project" value="TreeGrafter"/>
</dbReference>
<reference evidence="12" key="1">
    <citation type="submission" date="2019-07" db="EMBL/GenBank/DDBJ databases">
        <title>Annotation for the trematode Paragonimus miyazaki's.</title>
        <authorList>
            <person name="Choi Y.-J."/>
        </authorList>
    </citation>
    <scope>NUCLEOTIDE SEQUENCE</scope>
    <source>
        <strain evidence="12">Japan</strain>
    </source>
</reference>
<keyword evidence="8 10" id="KW-0505">Motor protein</keyword>
<gene>
    <name evidence="12" type="ORF">EG68_05527</name>
</gene>
<comment type="caution">
    <text evidence="12">The sequence shown here is derived from an EMBL/GenBank/DDBJ whole genome shotgun (WGS) entry which is preliminary data.</text>
</comment>
<sequence length="655" mass="72332">MKAEGHFNSYLDPTSNKSTLVTNDDENLSTTLTASIIAGRRASVLPVSTEDDFQWPYTPLHPVTVVNGNAASIGGEPILYNPFGIPLLIVVTKSDAYTSLERDLGYTDEHFDAIQYHLRKMCFGYRAGLVYVSTKEEINTELLKRYLKHRLFGLPFDLSANVVEPTSIFIPSGWDNAHRLDLLKKNLTEMLLKDDFESHLPRPTTLRGRTPTKHMKGIADGCSATEDSFILQTVEDEQVFLARMQTQLVNQETNPTGSCTPAEVDNSILLEGTSTSNGTQLPQPIISDKEAVLSSFFNSLLTRKNLTEVTTASNAPAPVQKQASIRKPTSRNLASERTKNANQTDQSMVKRTQRLTPETSHKKEGVPIGSPHTSPQKSTADNKEIEASNSLSIVKETSGKPPIEITEEVRKANLETTHPLEVLSKTSNPKTLCNEPEVLKTKSGDQGSANKSNSIMKLSTSSCSQNKRSDSKHTREKSTAMDRPASKQESESRRTTEQKPVSKSNASSLTTSDGKRTREDEPAKDRQSNAKELKQASRENPNISVGLAADEKPLKNIEVVRKVPKETITMGCISVNPAEKGMPRENEKTDQQRTSSSQDVTAEKMIFSESHSRKEKVLIEIETAQKTKYAVCEQPIGKNVEHSSQPVPSKKKPTS</sequence>
<keyword evidence="5 10" id="KW-0547">Nucleotide-binding</keyword>
<evidence type="ECO:0000256" key="3">
    <source>
        <dbReference type="ARBA" id="ARBA00022490"/>
    </source>
</evidence>
<dbReference type="GO" id="GO:0007018">
    <property type="term" value="P:microtubule-based movement"/>
    <property type="evidence" value="ECO:0007669"/>
    <property type="project" value="InterPro"/>
</dbReference>
<feature type="region of interest" description="Disordered" evidence="11">
    <location>
        <begin position="416"/>
        <end position="553"/>
    </location>
</feature>
<dbReference type="GO" id="GO:0005874">
    <property type="term" value="C:microtubule"/>
    <property type="evidence" value="ECO:0007669"/>
    <property type="project" value="UniProtKB-KW"/>
</dbReference>
<feature type="compositionally biased region" description="Polar residues" evidence="11">
    <location>
        <begin position="444"/>
        <end position="466"/>
    </location>
</feature>
<feature type="compositionally biased region" description="Polar residues" evidence="11">
    <location>
        <begin position="340"/>
        <end position="358"/>
    </location>
</feature>
<evidence type="ECO:0000256" key="11">
    <source>
        <dbReference type="SAM" id="MobiDB-lite"/>
    </source>
</evidence>
<dbReference type="OrthoDB" id="27603at2759"/>
<feature type="compositionally biased region" description="Basic and acidic residues" evidence="11">
    <location>
        <begin position="581"/>
        <end position="591"/>
    </location>
</feature>
<dbReference type="InterPro" id="IPR008467">
    <property type="entry name" value="Dynein1_light_intermed_chain"/>
</dbReference>
<evidence type="ECO:0000256" key="8">
    <source>
        <dbReference type="ARBA" id="ARBA00023175"/>
    </source>
</evidence>
<comment type="similarity">
    <text evidence="10">Belongs to the dynein light intermediate chain family.</text>
</comment>
<evidence type="ECO:0000313" key="12">
    <source>
        <dbReference type="EMBL" id="KAF7232654.1"/>
    </source>
</evidence>
<keyword evidence="2 10" id="KW-0813">Transport</keyword>
<keyword evidence="4 10" id="KW-0493">Microtubule</keyword>
<keyword evidence="9 10" id="KW-0206">Cytoskeleton</keyword>
<feature type="compositionally biased region" description="Polar residues" evidence="11">
    <location>
        <begin position="498"/>
        <end position="512"/>
    </location>
</feature>
<keyword evidence="7 10" id="KW-0243">Dynein</keyword>
<comment type="subcellular location">
    <subcellularLocation>
        <location evidence="1 10">Cytoplasm</location>
        <location evidence="1 10">Cytoskeleton</location>
    </subcellularLocation>
</comment>
<comment type="function">
    <text evidence="10">Acts as one of several non-catalytic accessory components of the cytoplasmic dynein 1 complex that are thought to be involved in linking dynein to cargos and to adapter proteins that regulate dynein function. Cytoplasmic dynein 1 acts as a motor for the intracellular retrograde motility of vesicles and organelles along microtubules. May play a role in binding dynein to membranous organelles or chromosomes.</text>
</comment>
<dbReference type="GO" id="GO:0005813">
    <property type="term" value="C:centrosome"/>
    <property type="evidence" value="ECO:0007669"/>
    <property type="project" value="TreeGrafter"/>
</dbReference>
<evidence type="ECO:0000313" key="13">
    <source>
        <dbReference type="Proteomes" id="UP000822476"/>
    </source>
</evidence>
<evidence type="ECO:0000256" key="6">
    <source>
        <dbReference type="ARBA" id="ARBA00022840"/>
    </source>
</evidence>
<evidence type="ECO:0000256" key="1">
    <source>
        <dbReference type="ARBA" id="ARBA00004245"/>
    </source>
</evidence>
<dbReference type="GO" id="GO:0005868">
    <property type="term" value="C:cytoplasmic dynein complex"/>
    <property type="evidence" value="ECO:0007669"/>
    <property type="project" value="UniProtKB-UniRule"/>
</dbReference>